<protein>
    <submittedName>
        <fullName evidence="3">Endonuclease/exonuclease/phosphatase family protein</fullName>
    </submittedName>
</protein>
<sequence>MPFGGSSTRSGHSALYAVVPIGLAAGLVLIAGAQAQPTHAGLDDTASTGTSAEASAKTDGHRTVDAEISSGSEQTRGTGADAARTDVHDDGALRVATSHISLEGSSAADVQATLVGGEEPEAQDLAALVQQVRPDVLVLTGVPYDESHRLADTLNSDYFSDGDARAADGHEGFAYPHMYTAPTNSGVDSGADFDGDGFIGGDGDSLGRGDYPGHYGMIVFSQAPIDTDEARTFQDFLWDDLPENSMSEELSEVERAVLPLFGSTLWDLPVSIGEDTVHVIAAARTTFGFVEADPALLHDQRRLIDDYLSEDPADGAYIYDDEEDSGGLGSQRWIFAGDDGLGSGTIRSHTGLDEDDSGRATGAETSLIWSDLGLD</sequence>
<reference evidence="3 4" key="1">
    <citation type="submission" date="2023-09" db="EMBL/GenBank/DDBJ databases">
        <title>Description of three actinobacteria isolated from air of manufacturing shop in a pharmaceutical factory.</title>
        <authorList>
            <person name="Zhang D.-F."/>
        </authorList>
    </citation>
    <scope>NUCLEOTIDE SEQUENCE [LARGE SCALE GENOMIC DNA]</scope>
    <source>
        <strain evidence="3 4">LY-0111</strain>
    </source>
</reference>
<feature type="domain" description="Endonuclease/exonuclease/phosphatase" evidence="2">
    <location>
        <begin position="117"/>
        <end position="338"/>
    </location>
</feature>
<dbReference type="GO" id="GO:0004519">
    <property type="term" value="F:endonuclease activity"/>
    <property type="evidence" value="ECO:0007669"/>
    <property type="project" value="UniProtKB-KW"/>
</dbReference>
<comment type="caution">
    <text evidence="3">The sequence shown here is derived from an EMBL/GenBank/DDBJ whole genome shotgun (WGS) entry which is preliminary data.</text>
</comment>
<dbReference type="Pfam" id="PF03372">
    <property type="entry name" value="Exo_endo_phos"/>
    <property type="match status" value="1"/>
</dbReference>
<feature type="compositionally biased region" description="Low complexity" evidence="1">
    <location>
        <begin position="45"/>
        <end position="55"/>
    </location>
</feature>
<name>A0ABU2DUY6_9MICC</name>
<dbReference type="InterPro" id="IPR005135">
    <property type="entry name" value="Endo/exonuclease/phosphatase"/>
</dbReference>
<dbReference type="Proteomes" id="UP001251870">
    <property type="component" value="Unassembled WGS sequence"/>
</dbReference>
<keyword evidence="4" id="KW-1185">Reference proteome</keyword>
<keyword evidence="3" id="KW-0255">Endonuclease</keyword>
<feature type="region of interest" description="Disordered" evidence="1">
    <location>
        <begin position="39"/>
        <end position="87"/>
    </location>
</feature>
<keyword evidence="3" id="KW-0540">Nuclease</keyword>
<dbReference type="EMBL" id="JAVKGR010000022">
    <property type="protein sequence ID" value="MDR8020323.1"/>
    <property type="molecule type" value="Genomic_DNA"/>
</dbReference>
<gene>
    <name evidence="3" type="ORF">RIL96_12200</name>
</gene>
<evidence type="ECO:0000256" key="1">
    <source>
        <dbReference type="SAM" id="MobiDB-lite"/>
    </source>
</evidence>
<proteinExistence type="predicted"/>
<feature type="compositionally biased region" description="Basic and acidic residues" evidence="1">
    <location>
        <begin position="56"/>
        <end position="65"/>
    </location>
</feature>
<evidence type="ECO:0000259" key="2">
    <source>
        <dbReference type="Pfam" id="PF03372"/>
    </source>
</evidence>
<dbReference type="RefSeq" id="WP_310549305.1">
    <property type="nucleotide sequence ID" value="NZ_JAVKGR010000022.1"/>
</dbReference>
<organism evidence="3 4">
    <name type="scientific">Nesterenkonia aerolata</name>
    <dbReference type="NCBI Taxonomy" id="3074079"/>
    <lineage>
        <taxon>Bacteria</taxon>
        <taxon>Bacillati</taxon>
        <taxon>Actinomycetota</taxon>
        <taxon>Actinomycetes</taxon>
        <taxon>Micrococcales</taxon>
        <taxon>Micrococcaceae</taxon>
        <taxon>Nesterenkonia</taxon>
    </lineage>
</organism>
<evidence type="ECO:0000313" key="4">
    <source>
        <dbReference type="Proteomes" id="UP001251870"/>
    </source>
</evidence>
<evidence type="ECO:0000313" key="3">
    <source>
        <dbReference type="EMBL" id="MDR8020323.1"/>
    </source>
</evidence>
<accession>A0ABU2DUY6</accession>
<keyword evidence="3" id="KW-0378">Hydrolase</keyword>